<evidence type="ECO:0000313" key="4">
    <source>
        <dbReference type="Proteomes" id="UP000295718"/>
    </source>
</evidence>
<comment type="caution">
    <text evidence="3">The sequence shown here is derived from an EMBL/GenBank/DDBJ whole genome shotgun (WGS) entry which is preliminary data.</text>
</comment>
<dbReference type="RefSeq" id="WP_031390620.1">
    <property type="nucleotide sequence ID" value="NZ_JPNB01000001.1"/>
</dbReference>
<evidence type="ECO:0000256" key="2">
    <source>
        <dbReference type="SAM" id="Phobius"/>
    </source>
</evidence>
<sequence>MEQDTKNKNGAPSSDTTSALFVSARKKQLEQQEAERRAKEKEDQRLAAEAEVQRLEQEVLERKRKAEEEARQVEEGAHTKKEKAAANPDTVLGTPSKKGKGINKALLNKKLFIIGGAAAAVLIVVIIVAVVIGTRPKEVTIANAEAGAIITLEDMGGAPAGMQRFSDDTIGLAFTYPSQWIAEFYKAGGGNPQCDFVLVAPESEQQTLIMNCNYSAKYNSYIDGGGTDGNALVEALIVDSGLLAHYKMSDLLDLEYLPVQQNVDGSIQYNAIWSFSSGASGFAALAVYEDRSVAAGTVVVTVGEDDTKYIDVIIGSVEVW</sequence>
<feature type="transmembrane region" description="Helical" evidence="2">
    <location>
        <begin position="111"/>
        <end position="132"/>
    </location>
</feature>
<protein>
    <submittedName>
        <fullName evidence="3">Uncharacterized protein</fullName>
    </submittedName>
</protein>
<evidence type="ECO:0000313" key="3">
    <source>
        <dbReference type="EMBL" id="TCL59043.1"/>
    </source>
</evidence>
<proteinExistence type="predicted"/>
<keyword evidence="4" id="KW-1185">Reference proteome</keyword>
<organism evidence="3 4">
    <name type="scientific">Kineothrix alysoides</name>
    <dbReference type="NCBI Taxonomy" id="1469948"/>
    <lineage>
        <taxon>Bacteria</taxon>
        <taxon>Bacillati</taxon>
        <taxon>Bacillota</taxon>
        <taxon>Clostridia</taxon>
        <taxon>Lachnospirales</taxon>
        <taxon>Lachnospiraceae</taxon>
        <taxon>Kineothrix</taxon>
    </lineage>
</organism>
<name>A0A4R1R156_9FIRM</name>
<feature type="region of interest" description="Disordered" evidence="1">
    <location>
        <begin position="1"/>
        <end position="48"/>
    </location>
</feature>
<keyword evidence="2" id="KW-1133">Transmembrane helix</keyword>
<evidence type="ECO:0000256" key="1">
    <source>
        <dbReference type="SAM" id="MobiDB-lite"/>
    </source>
</evidence>
<accession>A0A4R1R156</accession>
<keyword evidence="2" id="KW-0812">Transmembrane</keyword>
<gene>
    <name evidence="3" type="ORF">EDD76_105219</name>
</gene>
<keyword evidence="2" id="KW-0472">Membrane</keyword>
<dbReference type="EMBL" id="SLUO01000005">
    <property type="protein sequence ID" value="TCL59043.1"/>
    <property type="molecule type" value="Genomic_DNA"/>
</dbReference>
<dbReference type="AlphaFoldDB" id="A0A4R1R156"/>
<feature type="region of interest" description="Disordered" evidence="1">
    <location>
        <begin position="64"/>
        <end position="99"/>
    </location>
</feature>
<dbReference type="CDD" id="cd22265">
    <property type="entry name" value="UDM1_RNF168"/>
    <property type="match status" value="1"/>
</dbReference>
<feature type="compositionally biased region" description="Basic and acidic residues" evidence="1">
    <location>
        <begin position="64"/>
        <end position="84"/>
    </location>
</feature>
<feature type="compositionally biased region" description="Polar residues" evidence="1">
    <location>
        <begin position="8"/>
        <end position="20"/>
    </location>
</feature>
<reference evidence="3 4" key="1">
    <citation type="submission" date="2019-03" db="EMBL/GenBank/DDBJ databases">
        <title>Genomic Encyclopedia of Type Strains, Phase IV (KMG-IV): sequencing the most valuable type-strain genomes for metagenomic binning, comparative biology and taxonomic classification.</title>
        <authorList>
            <person name="Goeker M."/>
        </authorList>
    </citation>
    <scope>NUCLEOTIDE SEQUENCE [LARGE SCALE GENOMIC DNA]</scope>
    <source>
        <strain evidence="3 4">DSM 100556</strain>
    </source>
</reference>
<dbReference type="Proteomes" id="UP000295718">
    <property type="component" value="Unassembled WGS sequence"/>
</dbReference>
<dbReference type="STRING" id="1469948.GCA_000732725_01924"/>
<feature type="compositionally biased region" description="Basic and acidic residues" evidence="1">
    <location>
        <begin position="27"/>
        <end position="48"/>
    </location>
</feature>